<proteinExistence type="predicted"/>
<dbReference type="EMBL" id="JACIGE010000012">
    <property type="protein sequence ID" value="MBB4248577.1"/>
    <property type="molecule type" value="Genomic_DNA"/>
</dbReference>
<gene>
    <name evidence="2" type="ORF">GGD90_002976</name>
</gene>
<dbReference type="Gene3D" id="2.40.128.460">
    <property type="entry name" value="Periplasmic lysozyme inhibitor of I-type lysozyme"/>
    <property type="match status" value="1"/>
</dbReference>
<organism evidence="2 3">
    <name type="scientific">Rhodocyclus tenuis</name>
    <name type="common">Rhodospirillum tenue</name>
    <dbReference type="NCBI Taxonomy" id="1066"/>
    <lineage>
        <taxon>Bacteria</taxon>
        <taxon>Pseudomonadati</taxon>
        <taxon>Pseudomonadota</taxon>
        <taxon>Betaproteobacteria</taxon>
        <taxon>Rhodocyclales</taxon>
        <taxon>Rhodocyclaceae</taxon>
        <taxon>Rhodocyclus</taxon>
    </lineage>
</organism>
<feature type="chain" id="PRO_5032695806" evidence="1">
    <location>
        <begin position="26"/>
        <end position="311"/>
    </location>
</feature>
<protein>
    <submittedName>
        <fullName evidence="2">Uncharacterized protein</fullName>
    </submittedName>
</protein>
<dbReference type="AlphaFoldDB" id="A0A840G2F7"/>
<accession>A0A840G2F7</accession>
<reference evidence="2 3" key="1">
    <citation type="submission" date="2020-08" db="EMBL/GenBank/DDBJ databases">
        <title>Genome sequencing of Purple Non-Sulfur Bacteria from various extreme environments.</title>
        <authorList>
            <person name="Mayer M."/>
        </authorList>
    </citation>
    <scope>NUCLEOTIDE SEQUENCE [LARGE SCALE GENOMIC DNA]</scope>
    <source>
        <strain evidence="2 3">2761</strain>
    </source>
</reference>
<keyword evidence="1" id="KW-0732">Signal</keyword>
<dbReference type="RefSeq" id="WP_153114796.1">
    <property type="nucleotide sequence ID" value="NZ_JACIGE010000012.1"/>
</dbReference>
<evidence type="ECO:0000256" key="1">
    <source>
        <dbReference type="SAM" id="SignalP"/>
    </source>
</evidence>
<dbReference type="Gene3D" id="2.60.120.380">
    <property type="match status" value="1"/>
</dbReference>
<dbReference type="InterPro" id="IPR028994">
    <property type="entry name" value="Integrin_alpha_N"/>
</dbReference>
<name>A0A840G2F7_RHOTE</name>
<keyword evidence="3" id="KW-1185">Reference proteome</keyword>
<dbReference type="Proteomes" id="UP000587070">
    <property type="component" value="Unassembled WGS sequence"/>
</dbReference>
<comment type="caution">
    <text evidence="2">The sequence shown here is derived from an EMBL/GenBank/DDBJ whole genome shotgun (WGS) entry which is preliminary data.</text>
</comment>
<sequence>MKFLLKRLSGFLLLVLLVAGSPAIAGDDIREERLRLDQRGEAVVAGRIRGWDSVDYLVQAGAGQVLTVVFKASRGSAYFNVLPPASEEALFVGSQLGDRFSASLTTAGEYRIRVYLMRNAARRNESASYTLRTTLTVAPAPALFDKTLELQGIRFHVTSFRAGAGSIVRVLPAGLSIDNSAQERAIDGLVSGAEVADLNADGSPEIYIYIRSVDADARGSLVAFSANRRKSLSDIHLPPLADHAQAAAGYQGNDEFAVLEGVLGRRFPLTGNGGRHDGSGASSAVTMRQIQYRLLPGEVGWRLSIDRLFEF</sequence>
<evidence type="ECO:0000313" key="2">
    <source>
        <dbReference type="EMBL" id="MBB4248577.1"/>
    </source>
</evidence>
<dbReference type="SUPFAM" id="SSF69318">
    <property type="entry name" value="Integrin alpha N-terminal domain"/>
    <property type="match status" value="1"/>
</dbReference>
<evidence type="ECO:0000313" key="3">
    <source>
        <dbReference type="Proteomes" id="UP000587070"/>
    </source>
</evidence>
<dbReference type="InterPro" id="IPR038643">
    <property type="entry name" value="PliI_sf"/>
</dbReference>
<dbReference type="OrthoDB" id="964913at2"/>
<feature type="signal peptide" evidence="1">
    <location>
        <begin position="1"/>
        <end position="25"/>
    </location>
</feature>